<evidence type="ECO:0000313" key="2">
    <source>
        <dbReference type="EMBL" id="KAL1276280.1"/>
    </source>
</evidence>
<evidence type="ECO:0000313" key="3">
    <source>
        <dbReference type="Proteomes" id="UP001558613"/>
    </source>
</evidence>
<comment type="caution">
    <text evidence="2">The sequence shown here is derived from an EMBL/GenBank/DDBJ whole genome shotgun (WGS) entry which is preliminary data.</text>
</comment>
<evidence type="ECO:0000256" key="1">
    <source>
        <dbReference type="SAM" id="MobiDB-lite"/>
    </source>
</evidence>
<gene>
    <name evidence="2" type="ORF">QQF64_035903</name>
</gene>
<organism evidence="2 3">
    <name type="scientific">Cirrhinus molitorella</name>
    <name type="common">mud carp</name>
    <dbReference type="NCBI Taxonomy" id="172907"/>
    <lineage>
        <taxon>Eukaryota</taxon>
        <taxon>Metazoa</taxon>
        <taxon>Chordata</taxon>
        <taxon>Craniata</taxon>
        <taxon>Vertebrata</taxon>
        <taxon>Euteleostomi</taxon>
        <taxon>Actinopterygii</taxon>
        <taxon>Neopterygii</taxon>
        <taxon>Teleostei</taxon>
        <taxon>Ostariophysi</taxon>
        <taxon>Cypriniformes</taxon>
        <taxon>Cyprinidae</taxon>
        <taxon>Labeoninae</taxon>
        <taxon>Labeonini</taxon>
        <taxon>Cirrhinus</taxon>
    </lineage>
</organism>
<feature type="region of interest" description="Disordered" evidence="1">
    <location>
        <begin position="1"/>
        <end position="22"/>
    </location>
</feature>
<proteinExistence type="predicted"/>
<evidence type="ECO:0008006" key="4">
    <source>
        <dbReference type="Google" id="ProtNLM"/>
    </source>
</evidence>
<name>A0ABR3NI27_9TELE</name>
<reference evidence="2 3" key="1">
    <citation type="submission" date="2023-09" db="EMBL/GenBank/DDBJ databases">
        <authorList>
            <person name="Wang M."/>
        </authorList>
    </citation>
    <scope>NUCLEOTIDE SEQUENCE [LARGE SCALE GENOMIC DNA]</scope>
    <source>
        <strain evidence="2">GT-2023</strain>
        <tissue evidence="2">Liver</tissue>
    </source>
</reference>
<dbReference type="PANTHER" id="PTHR19446">
    <property type="entry name" value="REVERSE TRANSCRIPTASES"/>
    <property type="match status" value="1"/>
</dbReference>
<dbReference type="EMBL" id="JAYMGO010000004">
    <property type="protein sequence ID" value="KAL1276280.1"/>
    <property type="molecule type" value="Genomic_DNA"/>
</dbReference>
<keyword evidence="3" id="KW-1185">Reference proteome</keyword>
<accession>A0ABR3NI27</accession>
<dbReference type="Proteomes" id="UP001558613">
    <property type="component" value="Unassembled WGS sequence"/>
</dbReference>
<sequence>MIGSSRGARKVFGSARNSSHTKRAATIRASTIYTRLKKNRMRDRTTAKIAPCTPGFMAMKKGKSPGWDGIPPELYLAFLDELGQPLLDMILHSVHEGSFNNSANLAIITLLPKPDKDLTLCGNHRPLSLLNSDVKLYAKVLASRLDAFMTKLVNNDL</sequence>
<protein>
    <recommendedName>
        <fullName evidence="4">Reverse transcriptase</fullName>
    </recommendedName>
</protein>